<dbReference type="EMBL" id="ASHL01000004">
    <property type="protein sequence ID" value="EPD13309.1"/>
    <property type="molecule type" value="Genomic_DNA"/>
</dbReference>
<dbReference type="InterPro" id="IPR041893">
    <property type="entry name" value="ArdA_dom3"/>
</dbReference>
<accession>A0AB33Z2A6</accession>
<dbReference type="RefSeq" id="WP_016390424.1">
    <property type="nucleotide sequence ID" value="NZ_KE646807.1"/>
</dbReference>
<dbReference type="Gene3D" id="3.10.20.480">
    <property type="entry name" value="Antirestriction protein ArdA, domain 1"/>
    <property type="match status" value="1"/>
</dbReference>
<reference evidence="1 2" key="1">
    <citation type="journal article" date="2013" name="Genome Announc.">
        <title>Genome Sequence of the Pyrene- and Fluoranthene-Degrading Bacterium Cycloclasticus sp. Strain PY97M.</title>
        <authorList>
            <person name="Cui Z."/>
            <person name="Xu G."/>
            <person name="Li Q."/>
            <person name="Gao W."/>
            <person name="Zheng L."/>
        </authorList>
    </citation>
    <scope>NUCLEOTIDE SEQUENCE [LARGE SCALE GENOMIC DNA]</scope>
    <source>
        <strain evidence="1 2">PY97M</strain>
    </source>
</reference>
<proteinExistence type="predicted"/>
<dbReference type="Gene3D" id="1.10.10.1190">
    <property type="entry name" value="Antirestriction protein ArdA, domain 3"/>
    <property type="match status" value="1"/>
</dbReference>
<organism evidence="1 2">
    <name type="scientific">Cycloclasticus pugetii</name>
    <dbReference type="NCBI Taxonomy" id="34068"/>
    <lineage>
        <taxon>Bacteria</taxon>
        <taxon>Pseudomonadati</taxon>
        <taxon>Pseudomonadota</taxon>
        <taxon>Gammaproteobacteria</taxon>
        <taxon>Thiotrichales</taxon>
        <taxon>Piscirickettsiaceae</taxon>
        <taxon>Cycloclasticus</taxon>
    </lineage>
</organism>
<dbReference type="Pfam" id="PF07275">
    <property type="entry name" value="ArdA"/>
    <property type="match status" value="1"/>
</dbReference>
<sequence>MSEEIRIYVADLAAYNNGKLHGVWIDATQALDDIQEQINELLANSPEDDAEEYAIHDYEGFAGYSVSEYEGIERAHEVACFIEEHGEIAGELLSHFGDSIDDAQKAIEDNYCGCYASLADYAEELTEETTQIPEHLAFYIDYEKMGRDMELGGDVFTIETGYQEVHIFWNH</sequence>
<dbReference type="AlphaFoldDB" id="A0AB33Z2A6"/>
<evidence type="ECO:0000313" key="1">
    <source>
        <dbReference type="EMBL" id="EPD13309.1"/>
    </source>
</evidence>
<gene>
    <name evidence="1" type="ORF">L196_06690</name>
</gene>
<protein>
    <submittedName>
        <fullName evidence="1">Antirestriction ArdA family protein</fullName>
    </submittedName>
</protein>
<dbReference type="InterPro" id="IPR041895">
    <property type="entry name" value="ArdA_dom1"/>
</dbReference>
<comment type="caution">
    <text evidence="1">The sequence shown here is derived from an EMBL/GenBank/DDBJ whole genome shotgun (WGS) entry which is preliminary data.</text>
</comment>
<name>A0AB33Z2A6_9GAMM</name>
<evidence type="ECO:0000313" key="2">
    <source>
        <dbReference type="Proteomes" id="UP000015462"/>
    </source>
</evidence>
<keyword evidence="2" id="KW-1185">Reference proteome</keyword>
<dbReference type="Proteomes" id="UP000015462">
    <property type="component" value="Unassembled WGS sequence"/>
</dbReference>
<dbReference type="InterPro" id="IPR009899">
    <property type="entry name" value="ArdA"/>
</dbReference>